<keyword evidence="3" id="KW-1185">Reference proteome</keyword>
<proteinExistence type="predicted"/>
<organism evidence="2 3">
    <name type="scientific">Rhodopirellula maiorica SM1</name>
    <dbReference type="NCBI Taxonomy" id="1265738"/>
    <lineage>
        <taxon>Bacteria</taxon>
        <taxon>Pseudomonadati</taxon>
        <taxon>Planctomycetota</taxon>
        <taxon>Planctomycetia</taxon>
        <taxon>Pirellulales</taxon>
        <taxon>Pirellulaceae</taxon>
        <taxon>Novipirellula</taxon>
    </lineage>
</organism>
<sequence>MLTSVFVYGTLKRGECRESLWPAAPASIQVGWTRGKLFHRHDYPAMQAGEDRVLGEFWSFSDDQMHEVLQVLDQIEGTNQPGFDDLYHRVHVEVYTPDNQPLGAAFGYHYATDPLDDGFTRVVPAEPEALVQWP</sequence>
<evidence type="ECO:0000259" key="1">
    <source>
        <dbReference type="Pfam" id="PF06094"/>
    </source>
</evidence>
<dbReference type="EMBL" id="ANOG01000718">
    <property type="protein sequence ID" value="EMI18020.1"/>
    <property type="molecule type" value="Genomic_DNA"/>
</dbReference>
<dbReference type="InterPro" id="IPR036568">
    <property type="entry name" value="GGCT-like_sf"/>
</dbReference>
<name>M5RF81_9BACT</name>
<dbReference type="InterPro" id="IPR013024">
    <property type="entry name" value="GGCT-like"/>
</dbReference>
<protein>
    <submittedName>
        <fullName evidence="2">AIG2-like domain protein</fullName>
    </submittedName>
</protein>
<dbReference type="Gene3D" id="3.10.490.10">
    <property type="entry name" value="Gamma-glutamyl cyclotransferase-like"/>
    <property type="match status" value="1"/>
</dbReference>
<dbReference type="OrthoDB" id="8538589at2"/>
<dbReference type="AlphaFoldDB" id="M5RF81"/>
<evidence type="ECO:0000313" key="3">
    <source>
        <dbReference type="Proteomes" id="UP000011991"/>
    </source>
</evidence>
<dbReference type="RefSeq" id="WP_008702193.1">
    <property type="nucleotide sequence ID" value="NZ_ANOG01000718.1"/>
</dbReference>
<dbReference type="InterPro" id="IPR009288">
    <property type="entry name" value="AIG2-like_dom"/>
</dbReference>
<dbReference type="SUPFAM" id="SSF110857">
    <property type="entry name" value="Gamma-glutamyl cyclotransferase-like"/>
    <property type="match status" value="1"/>
</dbReference>
<reference evidence="2 3" key="1">
    <citation type="journal article" date="2013" name="Mar. Genomics">
        <title>Expression of sulfatases in Rhodopirellula baltica and the diversity of sulfatases in the genus Rhodopirellula.</title>
        <authorList>
            <person name="Wegner C.E."/>
            <person name="Richter-Heitmann T."/>
            <person name="Klindworth A."/>
            <person name="Klockow C."/>
            <person name="Richter M."/>
            <person name="Achstetter T."/>
            <person name="Glockner F.O."/>
            <person name="Harder J."/>
        </authorList>
    </citation>
    <scope>NUCLEOTIDE SEQUENCE [LARGE SCALE GENOMIC DNA]</scope>
    <source>
        <strain evidence="2 3">SM1</strain>
    </source>
</reference>
<evidence type="ECO:0000313" key="2">
    <source>
        <dbReference type="EMBL" id="EMI18020.1"/>
    </source>
</evidence>
<dbReference type="CDD" id="cd06661">
    <property type="entry name" value="GGCT_like"/>
    <property type="match status" value="1"/>
</dbReference>
<dbReference type="Proteomes" id="UP000011991">
    <property type="component" value="Unassembled WGS sequence"/>
</dbReference>
<dbReference type="Pfam" id="PF06094">
    <property type="entry name" value="GGACT"/>
    <property type="match status" value="1"/>
</dbReference>
<comment type="caution">
    <text evidence="2">The sequence shown here is derived from an EMBL/GenBank/DDBJ whole genome shotgun (WGS) entry which is preliminary data.</text>
</comment>
<gene>
    <name evidence="2" type="ORF">RMSM_05063</name>
</gene>
<feature type="domain" description="Gamma-glutamylcyclotransferase AIG2-like" evidence="1">
    <location>
        <begin position="5"/>
        <end position="112"/>
    </location>
</feature>
<accession>M5RF81</accession>
<dbReference type="PATRIC" id="fig|1265738.3.peg.5090"/>